<evidence type="ECO:0000259" key="4">
    <source>
        <dbReference type="Pfam" id="PF00175"/>
    </source>
</evidence>
<name>A0A4Z0W976_9GAMM</name>
<gene>
    <name evidence="5" type="ORF">E4656_08170</name>
</gene>
<dbReference type="InterPro" id="IPR001433">
    <property type="entry name" value="OxRdtase_FAD/NAD-bd"/>
</dbReference>
<dbReference type="OrthoDB" id="9806195at2"/>
<dbReference type="PANTHER" id="PTHR47354">
    <property type="entry name" value="NADH OXIDOREDUCTASE HCR"/>
    <property type="match status" value="1"/>
</dbReference>
<accession>A0A4Z0W976</accession>
<evidence type="ECO:0000256" key="1">
    <source>
        <dbReference type="ARBA" id="ARBA00023002"/>
    </source>
</evidence>
<dbReference type="EMBL" id="SRMF01000002">
    <property type="protein sequence ID" value="TGG94137.1"/>
    <property type="molecule type" value="Genomic_DNA"/>
</dbReference>
<dbReference type="RefSeq" id="WP_135482705.1">
    <property type="nucleotide sequence ID" value="NZ_SRMF01000002.1"/>
</dbReference>
<comment type="similarity">
    <text evidence="3">Belongs to the Fre/LuxG FAD/NAD(P) flavoprotein oxidoreductase family.</text>
</comment>
<protein>
    <recommendedName>
        <fullName evidence="4">Oxidoreductase FAD/NAD(P)-binding domain-containing protein</fullName>
    </recommendedName>
</protein>
<feature type="domain" description="Oxidoreductase FAD/NAD(P)-binding" evidence="4">
    <location>
        <begin position="107"/>
        <end position="208"/>
    </location>
</feature>
<keyword evidence="2" id="KW-0455">Luminescence</keyword>
<dbReference type="InterPro" id="IPR039261">
    <property type="entry name" value="FNR_nucleotide-bd"/>
</dbReference>
<sequence length="234" mass="25838">MPTSLSLKLRRPLGGGVEQLIFIPEPPATWQAGQFLELLMPGEKDLYFTIANAPDDEIELHVDSTPDNLGAQVLMDRIEQAGSVQAEVGQGDCHVGCLPDDDSPVLLVASGTGFSQIKAVTEALLKARSSRPIYLYWATRSTTGLYMGELAQSWADTHDSIHFSAVISERQTWDSGQHHLHACIHEDHADLSRFSAICCGSPDMVYATLDYLVEFGLRPERFHSDMLQFAPRPE</sequence>
<keyword evidence="6" id="KW-1185">Reference proteome</keyword>
<dbReference type="Pfam" id="PF00175">
    <property type="entry name" value="NAD_binding_1"/>
    <property type="match status" value="1"/>
</dbReference>
<evidence type="ECO:0000256" key="2">
    <source>
        <dbReference type="ARBA" id="ARBA00023223"/>
    </source>
</evidence>
<organism evidence="5 6">
    <name type="scientific">Natronospirillum operosum</name>
    <dbReference type="NCBI Taxonomy" id="2759953"/>
    <lineage>
        <taxon>Bacteria</taxon>
        <taxon>Pseudomonadati</taxon>
        <taxon>Pseudomonadota</taxon>
        <taxon>Gammaproteobacteria</taxon>
        <taxon>Oceanospirillales</taxon>
        <taxon>Natronospirillaceae</taxon>
        <taxon>Natronospirillum</taxon>
    </lineage>
</organism>
<dbReference type="Proteomes" id="UP000297475">
    <property type="component" value="Unassembled WGS sequence"/>
</dbReference>
<evidence type="ECO:0000256" key="3">
    <source>
        <dbReference type="ARBA" id="ARBA00038177"/>
    </source>
</evidence>
<comment type="caution">
    <text evidence="5">The sequence shown here is derived from an EMBL/GenBank/DDBJ whole genome shotgun (WGS) entry which is preliminary data.</text>
</comment>
<dbReference type="GO" id="GO:0008218">
    <property type="term" value="P:bioluminescence"/>
    <property type="evidence" value="ECO:0007669"/>
    <property type="project" value="UniProtKB-KW"/>
</dbReference>
<dbReference type="Gene3D" id="3.40.50.80">
    <property type="entry name" value="Nucleotide-binding domain of ferredoxin-NADP reductase (FNR) module"/>
    <property type="match status" value="1"/>
</dbReference>
<dbReference type="AlphaFoldDB" id="A0A4Z0W976"/>
<proteinExistence type="inferred from homology"/>
<dbReference type="PRINTS" id="PR00410">
    <property type="entry name" value="PHEHYDRXLASE"/>
</dbReference>
<evidence type="ECO:0000313" key="5">
    <source>
        <dbReference type="EMBL" id="TGG94137.1"/>
    </source>
</evidence>
<keyword evidence="1" id="KW-0560">Oxidoreductase</keyword>
<dbReference type="SUPFAM" id="SSF63380">
    <property type="entry name" value="Riboflavin synthase domain-like"/>
    <property type="match status" value="1"/>
</dbReference>
<dbReference type="Gene3D" id="2.40.30.10">
    <property type="entry name" value="Translation factors"/>
    <property type="match status" value="1"/>
</dbReference>
<dbReference type="PANTHER" id="PTHR47354:SF7">
    <property type="entry name" value="NAD(P)H-FLAVIN REDUCTASE"/>
    <property type="match status" value="1"/>
</dbReference>
<dbReference type="GO" id="GO:0016491">
    <property type="term" value="F:oxidoreductase activity"/>
    <property type="evidence" value="ECO:0007669"/>
    <property type="project" value="UniProtKB-KW"/>
</dbReference>
<dbReference type="SUPFAM" id="SSF52343">
    <property type="entry name" value="Ferredoxin reductase-like, C-terminal NADP-linked domain"/>
    <property type="match status" value="1"/>
</dbReference>
<dbReference type="InterPro" id="IPR050415">
    <property type="entry name" value="MRET"/>
</dbReference>
<reference evidence="5 6" key="1">
    <citation type="submission" date="2019-04" db="EMBL/GenBank/DDBJ databases">
        <title>Natronospirillum operosus gen. nov., sp. nov., a haloalkaliphilic satellite isolated from decaying biomass of laboratory culture of cyanobacterium Geitlerinema sp. and proposal of Natronospirillaceae fam. nov. and Saccharospirillaceae fam. nov.</title>
        <authorList>
            <person name="Kevbrin V."/>
            <person name="Boltyanskaya Y."/>
            <person name="Koziaeva V."/>
            <person name="Grouzdev D.S."/>
            <person name="Park M."/>
            <person name="Cho J."/>
        </authorList>
    </citation>
    <scope>NUCLEOTIDE SEQUENCE [LARGE SCALE GENOMIC DNA]</scope>
    <source>
        <strain evidence="5 6">G-116</strain>
    </source>
</reference>
<evidence type="ECO:0000313" key="6">
    <source>
        <dbReference type="Proteomes" id="UP000297475"/>
    </source>
</evidence>
<dbReference type="InterPro" id="IPR017938">
    <property type="entry name" value="Riboflavin_synthase-like_b-brl"/>
</dbReference>